<feature type="compositionally biased region" description="Gly residues" evidence="1">
    <location>
        <begin position="45"/>
        <end position="55"/>
    </location>
</feature>
<feature type="compositionally biased region" description="Basic and acidic residues" evidence="1">
    <location>
        <begin position="205"/>
        <end position="241"/>
    </location>
</feature>
<dbReference type="Gene3D" id="1.10.720.30">
    <property type="entry name" value="SAP domain"/>
    <property type="match status" value="1"/>
</dbReference>
<feature type="compositionally biased region" description="Acidic residues" evidence="1">
    <location>
        <begin position="94"/>
        <end position="115"/>
    </location>
</feature>
<dbReference type="InterPro" id="IPR019380">
    <property type="entry name" value="Casein_kinase_sb_PP28"/>
</dbReference>
<accession>A0AAD9GT91</accession>
<dbReference type="PROSITE" id="PS50800">
    <property type="entry name" value="SAP"/>
    <property type="match status" value="1"/>
</dbReference>
<dbReference type="InterPro" id="IPR036361">
    <property type="entry name" value="SAP_dom_sf"/>
</dbReference>
<protein>
    <submittedName>
        <fullName evidence="3">Heat- and acid-stable phosphoprotein</fullName>
    </submittedName>
</protein>
<proteinExistence type="predicted"/>
<dbReference type="Pfam" id="PF10252">
    <property type="entry name" value="PP28"/>
    <property type="match status" value="1"/>
</dbReference>
<comment type="caution">
    <text evidence="3">The sequence shown here is derived from an EMBL/GenBank/DDBJ whole genome shotgun (WGS) entry which is preliminary data.</text>
</comment>
<evidence type="ECO:0000313" key="4">
    <source>
        <dbReference type="Proteomes" id="UP001259832"/>
    </source>
</evidence>
<dbReference type="InterPro" id="IPR039876">
    <property type="entry name" value="HAP28"/>
</dbReference>
<dbReference type="Proteomes" id="UP001259832">
    <property type="component" value="Unassembled WGS sequence"/>
</dbReference>
<dbReference type="SMART" id="SM00513">
    <property type="entry name" value="SAP"/>
    <property type="match status" value="1"/>
</dbReference>
<dbReference type="PANTHER" id="PTHR22055">
    <property type="entry name" value="28 KDA HEAT- AND ACID-STABLE PHOSPHOPROTEIN PDGF-ASSOCIATED PROTEIN"/>
    <property type="match status" value="1"/>
</dbReference>
<feature type="compositionally biased region" description="Basic and acidic residues" evidence="1">
    <location>
        <begin position="76"/>
        <end position="93"/>
    </location>
</feature>
<dbReference type="Pfam" id="PF02037">
    <property type="entry name" value="SAP"/>
    <property type="match status" value="1"/>
</dbReference>
<sequence>MVDVVKNLVLVVQADTTISFLEEEADANQSPSLPVAKTTMRDTGKSGGKPGAAGGKGRKKREKGTARKFVTSLEEMTLRDEQEEQKRKVRRDDGEEGSDDSEDESSSDEEGEELVAFERVQTNSLFGFSNKADGPTVQQEKKKVGFAAIAKTQNPNSKKKSNKVMKAKDMDDNAAPQQLSRREREAIEKERAAAYYLKKHLAGETDEAKKDLARLKEVKRRREEAEQRKKEEEAAAAEREKAKKKVQVKDDDEPLDARAIKALKPAVLKEKLKERDLSTQGQKKELIQRLIDYENERAL</sequence>
<keyword evidence="4" id="KW-1185">Reference proteome</keyword>
<dbReference type="InterPro" id="IPR003034">
    <property type="entry name" value="SAP_dom"/>
</dbReference>
<dbReference type="AlphaFoldDB" id="A0AAD9GT91"/>
<dbReference type="SUPFAM" id="SSF68906">
    <property type="entry name" value="SAP domain"/>
    <property type="match status" value="1"/>
</dbReference>
<evidence type="ECO:0000259" key="2">
    <source>
        <dbReference type="PROSITE" id="PS50800"/>
    </source>
</evidence>
<feature type="domain" description="SAP" evidence="2">
    <location>
        <begin position="260"/>
        <end position="294"/>
    </location>
</feature>
<feature type="region of interest" description="Disordered" evidence="1">
    <location>
        <begin position="205"/>
        <end position="251"/>
    </location>
</feature>
<name>A0AAD9GT91_9STRA</name>
<organism evidence="3 4">
    <name type="scientific">Phytophthora citrophthora</name>
    <dbReference type="NCBI Taxonomy" id="4793"/>
    <lineage>
        <taxon>Eukaryota</taxon>
        <taxon>Sar</taxon>
        <taxon>Stramenopiles</taxon>
        <taxon>Oomycota</taxon>
        <taxon>Peronosporomycetes</taxon>
        <taxon>Peronosporales</taxon>
        <taxon>Peronosporaceae</taxon>
        <taxon>Phytophthora</taxon>
    </lineage>
</organism>
<evidence type="ECO:0000256" key="1">
    <source>
        <dbReference type="SAM" id="MobiDB-lite"/>
    </source>
</evidence>
<gene>
    <name evidence="3" type="ORF">P3T76_005239</name>
</gene>
<reference evidence="3" key="1">
    <citation type="submission" date="2023-08" db="EMBL/GenBank/DDBJ databases">
        <title>Reference Genome Resource for the Citrus Pathogen Phytophthora citrophthora.</title>
        <authorList>
            <person name="Moller H."/>
            <person name="Coetzee B."/>
            <person name="Rose L.J."/>
            <person name="Van Niekerk J.M."/>
        </authorList>
    </citation>
    <scope>NUCLEOTIDE SEQUENCE</scope>
    <source>
        <strain evidence="3">STE-U-9442</strain>
    </source>
</reference>
<dbReference type="EMBL" id="JASMQC010000007">
    <property type="protein sequence ID" value="KAK1943843.1"/>
    <property type="molecule type" value="Genomic_DNA"/>
</dbReference>
<feature type="region of interest" description="Disordered" evidence="1">
    <location>
        <begin position="24"/>
        <end position="182"/>
    </location>
</feature>
<evidence type="ECO:0000313" key="3">
    <source>
        <dbReference type="EMBL" id="KAK1943843.1"/>
    </source>
</evidence>